<proteinExistence type="predicted"/>
<reference evidence="2" key="1">
    <citation type="submission" date="2020-11" db="EMBL/GenBank/DDBJ databases">
        <title>Connecting structure to function with the recovery of over 1000 high-quality activated sludge metagenome-assembled genomes encoding full-length rRNA genes using long-read sequencing.</title>
        <authorList>
            <person name="Singleton C.M."/>
            <person name="Petriglieri F."/>
            <person name="Kristensen J.M."/>
            <person name="Kirkegaard R.H."/>
            <person name="Michaelsen T.Y."/>
            <person name="Andersen M.H."/>
            <person name="Karst S.M."/>
            <person name="Dueholm M.S."/>
            <person name="Nielsen P.H."/>
            <person name="Albertsen M."/>
        </authorList>
    </citation>
    <scope>NUCLEOTIDE SEQUENCE</scope>
    <source>
        <strain evidence="2">Fred_18-Q3-R57-64_BAT3C.431</strain>
    </source>
</reference>
<evidence type="ECO:0000313" key="2">
    <source>
        <dbReference type="EMBL" id="QQR92627.1"/>
    </source>
</evidence>
<keyword evidence="1" id="KW-0472">Membrane</keyword>
<sequence length="165" mass="18642">MRRNWEGIPITTLSRINERGQFHALEVIVVFLGWMLLLAAAWNHTAQITTQQANQFLHEKAFARAQAQSQALIEQHHLNPWNGCTVFDDAKKRTRVHVIAKSCLQQLAHSPATPEIHRVYMGTLTGNETFYQQSTTSTNCAGIERIIRIHETQEVALLGVISCAE</sequence>
<accession>A0A7T9DJV0</accession>
<dbReference type="EMBL" id="CP064981">
    <property type="protein sequence ID" value="QQR92627.1"/>
    <property type="molecule type" value="Genomic_DNA"/>
</dbReference>
<feature type="transmembrane region" description="Helical" evidence="1">
    <location>
        <begin position="21"/>
        <end position="42"/>
    </location>
</feature>
<dbReference type="Proteomes" id="UP000596004">
    <property type="component" value="Chromosome"/>
</dbReference>
<keyword evidence="1" id="KW-0812">Transmembrane</keyword>
<keyword evidence="1" id="KW-1133">Transmembrane helix</keyword>
<protein>
    <submittedName>
        <fullName evidence="2">Uncharacterized protein</fullName>
    </submittedName>
</protein>
<gene>
    <name evidence="2" type="ORF">IPJ89_00065</name>
</gene>
<evidence type="ECO:0000256" key="1">
    <source>
        <dbReference type="SAM" id="Phobius"/>
    </source>
</evidence>
<name>A0A7T9DJV0_9ARCH</name>
<dbReference type="AlphaFoldDB" id="A0A7T9DJV0"/>
<organism evidence="2">
    <name type="scientific">Candidatus Iainarchaeum sp</name>
    <dbReference type="NCBI Taxonomy" id="3101447"/>
    <lineage>
        <taxon>Archaea</taxon>
        <taxon>Candidatus Iainarchaeota</taxon>
        <taxon>Candidatus Iainarchaeia</taxon>
        <taxon>Candidatus Iainarchaeales</taxon>
        <taxon>Candidatus Iainarchaeaceae</taxon>
        <taxon>Candidatus Iainarchaeum</taxon>
    </lineage>
</organism>